<dbReference type="Pfam" id="PF09580">
    <property type="entry name" value="Spore_YhcN_YlaJ"/>
    <property type="match status" value="1"/>
</dbReference>
<dbReference type="InterPro" id="IPR014247">
    <property type="entry name" value="Spore_lipoprot_YhcN/YlaJ"/>
</dbReference>
<dbReference type="OrthoDB" id="2381329at2"/>
<evidence type="ECO:0000256" key="1">
    <source>
        <dbReference type="SAM" id="MobiDB-lite"/>
    </source>
</evidence>
<dbReference type="AlphaFoldDB" id="A0A433HPU0"/>
<feature type="signal peptide" evidence="2">
    <location>
        <begin position="1"/>
        <end position="23"/>
    </location>
</feature>
<keyword evidence="2" id="KW-0732">Signal</keyword>
<dbReference type="NCBIfam" id="TIGR02898">
    <property type="entry name" value="spore_YhcN_YlaJ"/>
    <property type="match status" value="1"/>
</dbReference>
<dbReference type="RefSeq" id="WP_126864335.1">
    <property type="nucleotide sequence ID" value="NZ_JAUSTX010000001.1"/>
</dbReference>
<dbReference type="GO" id="GO:0030435">
    <property type="term" value="P:sporulation resulting in formation of a cellular spore"/>
    <property type="evidence" value="ECO:0007669"/>
    <property type="project" value="InterPro"/>
</dbReference>
<evidence type="ECO:0000313" key="4">
    <source>
        <dbReference type="Proteomes" id="UP000267430"/>
    </source>
</evidence>
<accession>A0A433HPU0</accession>
<gene>
    <name evidence="3" type="ORF">ELQ35_08215</name>
</gene>
<feature type="chain" id="PRO_5019446214" evidence="2">
    <location>
        <begin position="24"/>
        <end position="200"/>
    </location>
</feature>
<keyword evidence="4" id="KW-1185">Reference proteome</keyword>
<feature type="region of interest" description="Disordered" evidence="1">
    <location>
        <begin position="154"/>
        <end position="200"/>
    </location>
</feature>
<protein>
    <submittedName>
        <fullName evidence="3">YhcN/YlaJ family sporulation lipoprotein</fullName>
    </submittedName>
</protein>
<dbReference type="PROSITE" id="PS51257">
    <property type="entry name" value="PROKAR_LIPOPROTEIN"/>
    <property type="match status" value="1"/>
</dbReference>
<organism evidence="3 4">
    <name type="scientific">Peribacillus cavernae</name>
    <dbReference type="NCBI Taxonomy" id="1674310"/>
    <lineage>
        <taxon>Bacteria</taxon>
        <taxon>Bacillati</taxon>
        <taxon>Bacillota</taxon>
        <taxon>Bacilli</taxon>
        <taxon>Bacillales</taxon>
        <taxon>Bacillaceae</taxon>
        <taxon>Peribacillus</taxon>
    </lineage>
</organism>
<comment type="caution">
    <text evidence="3">The sequence shown here is derived from an EMBL/GenBank/DDBJ whole genome shotgun (WGS) entry which is preliminary data.</text>
</comment>
<sequence length="200" mass="21783">MKKLSSIAIVFLFIAGCNTNDNASEKQNNNKNVAQVKNSTIEENNKQSSQQIARRLVDLAVQVPHVNDATAAVLGDYAVVGIDVDANVERSEVGTIKYAVGEALKNDPYGADAAIVADPDMNARIREVSQDIQNGQPVRGILNELSDITGRIIPDVPGDALKPTPTRATEEKKQGIDSEKDKKTLEREQDRQSSDQNDQE</sequence>
<name>A0A433HPU0_9BACI</name>
<dbReference type="Proteomes" id="UP000267430">
    <property type="component" value="Unassembled WGS sequence"/>
</dbReference>
<keyword evidence="3" id="KW-0449">Lipoprotein</keyword>
<dbReference type="InterPro" id="IPR019076">
    <property type="entry name" value="Spore_lipoprot_YhcN/YlaJ-like"/>
</dbReference>
<reference evidence="3 4" key="1">
    <citation type="submission" date="2018-12" db="EMBL/GenBank/DDBJ databases">
        <title>Bacillus chawlae sp. nov., Bacillus glennii sp. nov., and Bacillus saganii sp. nov. Isolated from the Vehicle Assembly Building at Kennedy Space Center where the Viking Spacecraft were Assembled.</title>
        <authorList>
            <person name="Seuylemezian A."/>
            <person name="Vaishampayan P."/>
        </authorList>
    </citation>
    <scope>NUCLEOTIDE SEQUENCE [LARGE SCALE GENOMIC DNA]</scope>
    <source>
        <strain evidence="3 4">L5</strain>
    </source>
</reference>
<proteinExistence type="predicted"/>
<evidence type="ECO:0000256" key="2">
    <source>
        <dbReference type="SAM" id="SignalP"/>
    </source>
</evidence>
<feature type="compositionally biased region" description="Basic and acidic residues" evidence="1">
    <location>
        <begin position="168"/>
        <end position="193"/>
    </location>
</feature>
<evidence type="ECO:0000313" key="3">
    <source>
        <dbReference type="EMBL" id="RUQ30313.1"/>
    </source>
</evidence>
<dbReference type="EMBL" id="RYZZ01000007">
    <property type="protein sequence ID" value="RUQ30313.1"/>
    <property type="molecule type" value="Genomic_DNA"/>
</dbReference>